<evidence type="ECO:0000313" key="6">
    <source>
        <dbReference type="EMBL" id="QWV98805.1"/>
    </source>
</evidence>
<dbReference type="PANTHER" id="PTHR30629">
    <property type="entry name" value="PROPHAGE INTEGRASE"/>
    <property type="match status" value="1"/>
</dbReference>
<dbReference type="EMBL" id="CP076724">
    <property type="protein sequence ID" value="QWV98805.1"/>
    <property type="molecule type" value="Genomic_DNA"/>
</dbReference>
<evidence type="ECO:0000259" key="4">
    <source>
        <dbReference type="PROSITE" id="PS51898"/>
    </source>
</evidence>
<proteinExistence type="inferred from homology"/>
<feature type="domain" description="Core-binding (CB)" evidence="5">
    <location>
        <begin position="99"/>
        <end position="179"/>
    </location>
</feature>
<dbReference type="InterPro" id="IPR050808">
    <property type="entry name" value="Phage_Integrase"/>
</dbReference>
<evidence type="ECO:0000256" key="3">
    <source>
        <dbReference type="PROSITE-ProRule" id="PRU01248"/>
    </source>
</evidence>
<comment type="similarity">
    <text evidence="1">Belongs to the 'phage' integrase family.</text>
</comment>
<dbReference type="CDD" id="cd00801">
    <property type="entry name" value="INT_P4_C"/>
    <property type="match status" value="1"/>
</dbReference>
<dbReference type="InterPro" id="IPR025166">
    <property type="entry name" value="Integrase_DNA_bind_dom"/>
</dbReference>
<organism evidence="6 7">
    <name type="scientific">Geomonas diazotrophica</name>
    <dbReference type="NCBI Taxonomy" id="2843197"/>
    <lineage>
        <taxon>Bacteria</taxon>
        <taxon>Pseudomonadati</taxon>
        <taxon>Thermodesulfobacteriota</taxon>
        <taxon>Desulfuromonadia</taxon>
        <taxon>Geobacterales</taxon>
        <taxon>Geobacteraceae</taxon>
        <taxon>Geomonas</taxon>
    </lineage>
</organism>
<keyword evidence="7" id="KW-1185">Reference proteome</keyword>
<gene>
    <name evidence="6" type="ORF">KP005_05830</name>
</gene>
<dbReference type="InterPro" id="IPR044068">
    <property type="entry name" value="CB"/>
</dbReference>
<evidence type="ECO:0000256" key="1">
    <source>
        <dbReference type="ARBA" id="ARBA00008857"/>
    </source>
</evidence>
<reference evidence="6 7" key="1">
    <citation type="submission" date="2021-06" db="EMBL/GenBank/DDBJ databases">
        <title>Gemonas diversity in paddy soil.</title>
        <authorList>
            <person name="Liu G."/>
        </authorList>
    </citation>
    <scope>NUCLEOTIDE SEQUENCE [LARGE SCALE GENOMIC DNA]</scope>
    <source>
        <strain evidence="6 7">RG29</strain>
    </source>
</reference>
<dbReference type="PROSITE" id="PS51900">
    <property type="entry name" value="CB"/>
    <property type="match status" value="1"/>
</dbReference>
<name>A0ABX8JTQ3_9BACT</name>
<keyword evidence="2" id="KW-0229">DNA integration</keyword>
<accession>A0ABX8JTQ3</accession>
<feature type="domain" description="Tyr recombinase" evidence="4">
    <location>
        <begin position="200"/>
        <end position="409"/>
    </location>
</feature>
<evidence type="ECO:0000313" key="7">
    <source>
        <dbReference type="Proteomes" id="UP000683493"/>
    </source>
</evidence>
<dbReference type="Pfam" id="PF13356">
    <property type="entry name" value="Arm-DNA-bind_3"/>
    <property type="match status" value="1"/>
</dbReference>
<evidence type="ECO:0000256" key="2">
    <source>
        <dbReference type="ARBA" id="ARBA00022908"/>
    </source>
</evidence>
<dbReference type="InterPro" id="IPR053876">
    <property type="entry name" value="Phage_int_M"/>
</dbReference>
<dbReference type="Pfam" id="PF00589">
    <property type="entry name" value="Phage_integrase"/>
    <property type="match status" value="1"/>
</dbReference>
<keyword evidence="3 6" id="KW-0238">DNA-binding</keyword>
<dbReference type="PANTHER" id="PTHR30629:SF2">
    <property type="entry name" value="PROPHAGE INTEGRASE INTS-RELATED"/>
    <property type="match status" value="1"/>
</dbReference>
<dbReference type="PROSITE" id="PS51898">
    <property type="entry name" value="TYR_RECOMBINASE"/>
    <property type="match status" value="1"/>
</dbReference>
<dbReference type="Pfam" id="PF22022">
    <property type="entry name" value="Phage_int_M"/>
    <property type="match status" value="1"/>
</dbReference>
<sequence length="433" mass="48519">MKVTTFTDTMIRKLKPTEKKYLRAEGNGFSVRVMPSGLKTWLYVYTFDSKRREMNLGSYPDVSLETARGRFEEARKKVKNGINPVAEMEEAAEERRKAPTVADLCAEYIERHAKKFKRSWATDERILNHDIIPAWGKRKAADIKKRDVVLILEKIVDRGAPSMANNTFAVIRKMFAWAVEKDILTTTPCFGVKMPAPKVSRERVLSESEIRTFWQSLDSCGMSVNSRNALRLILLTAQRPGEVIRMHTSEINGEWWTIPAERSKNKKSHRVHLSHLAREILGDAVESAAGGASDKEGYQGFVFPSRLGGGAKSIAPMALVKAVGKNLAWPVIDAKGEPLLDAEGKPVTVNRIGIDHFTPHDLRRTAATCMAESGEMDEVIDAVLNHAKQGIIRVYNQFKYDNQKKAALDAWARKLSAIIGGTKSNVIPFQRKS</sequence>
<evidence type="ECO:0000259" key="5">
    <source>
        <dbReference type="PROSITE" id="PS51900"/>
    </source>
</evidence>
<protein>
    <submittedName>
        <fullName evidence="6">Integrase arm-type DNA-binding domain-containing protein</fullName>
    </submittedName>
</protein>
<dbReference type="GO" id="GO:0003677">
    <property type="term" value="F:DNA binding"/>
    <property type="evidence" value="ECO:0007669"/>
    <property type="project" value="UniProtKB-KW"/>
</dbReference>
<dbReference type="Proteomes" id="UP000683493">
    <property type="component" value="Chromosome"/>
</dbReference>
<dbReference type="InterPro" id="IPR002104">
    <property type="entry name" value="Integrase_catalytic"/>
</dbReference>